<evidence type="ECO:0000313" key="2">
    <source>
        <dbReference type="EMBL" id="KZR96515.1"/>
    </source>
</evidence>
<dbReference type="Proteomes" id="UP000076858">
    <property type="component" value="Unassembled WGS sequence"/>
</dbReference>
<feature type="compositionally biased region" description="Acidic residues" evidence="1">
    <location>
        <begin position="45"/>
        <end position="63"/>
    </location>
</feature>
<feature type="region of interest" description="Disordered" evidence="1">
    <location>
        <begin position="45"/>
        <end position="64"/>
    </location>
</feature>
<feature type="non-terminal residue" evidence="2">
    <location>
        <position position="1"/>
    </location>
</feature>
<reference evidence="2 3" key="1">
    <citation type="submission" date="2016-03" db="EMBL/GenBank/DDBJ databases">
        <title>EvidentialGene: Evidence-directed Construction of Genes on Genomes.</title>
        <authorList>
            <person name="Gilbert D.G."/>
            <person name="Choi J.-H."/>
            <person name="Mockaitis K."/>
            <person name="Colbourne J."/>
            <person name="Pfrender M."/>
        </authorList>
    </citation>
    <scope>NUCLEOTIDE SEQUENCE [LARGE SCALE GENOMIC DNA]</scope>
    <source>
        <strain evidence="2 3">Xinb3</strain>
        <tissue evidence="2">Complete organism</tissue>
    </source>
</reference>
<protein>
    <submittedName>
        <fullName evidence="2">Histone-lysine N-methyltransferase NSD2-like protein</fullName>
    </submittedName>
</protein>
<dbReference type="GO" id="GO:0008168">
    <property type="term" value="F:methyltransferase activity"/>
    <property type="evidence" value="ECO:0007669"/>
    <property type="project" value="UniProtKB-KW"/>
</dbReference>
<feature type="region of interest" description="Disordered" evidence="1">
    <location>
        <begin position="70"/>
        <end position="115"/>
    </location>
</feature>
<keyword evidence="3" id="KW-1185">Reference proteome</keyword>
<keyword evidence="2" id="KW-0489">Methyltransferase</keyword>
<comment type="caution">
    <text evidence="2">The sequence shown here is derived from an EMBL/GenBank/DDBJ whole genome shotgun (WGS) entry which is preliminary data.</text>
</comment>
<sequence length="115" mass="13804">VVKKVSATTFLVEDLPAVRKKKSSWRFHAHVCQIRRFNGIVDDEWDEDEQGIEDGIDEPDEDEKQLREIANVYGRENEEEERREHEREKDERTTTTRAGHKSRRPVWMKDFTDQY</sequence>
<dbReference type="GO" id="GO:0032259">
    <property type="term" value="P:methylation"/>
    <property type="evidence" value="ECO:0007669"/>
    <property type="project" value="UniProtKB-KW"/>
</dbReference>
<evidence type="ECO:0000313" key="3">
    <source>
        <dbReference type="Proteomes" id="UP000076858"/>
    </source>
</evidence>
<organism evidence="2 3">
    <name type="scientific">Daphnia magna</name>
    <dbReference type="NCBI Taxonomy" id="35525"/>
    <lineage>
        <taxon>Eukaryota</taxon>
        <taxon>Metazoa</taxon>
        <taxon>Ecdysozoa</taxon>
        <taxon>Arthropoda</taxon>
        <taxon>Crustacea</taxon>
        <taxon>Branchiopoda</taxon>
        <taxon>Diplostraca</taxon>
        <taxon>Cladocera</taxon>
        <taxon>Anomopoda</taxon>
        <taxon>Daphniidae</taxon>
        <taxon>Daphnia</taxon>
    </lineage>
</organism>
<name>A0A164E7P0_9CRUS</name>
<keyword evidence="2" id="KW-0808">Transferase</keyword>
<dbReference type="EMBL" id="LRGB01024691">
    <property type="protein sequence ID" value="KZR96515.1"/>
    <property type="molecule type" value="Genomic_DNA"/>
</dbReference>
<feature type="compositionally biased region" description="Basic and acidic residues" evidence="1">
    <location>
        <begin position="80"/>
        <end position="94"/>
    </location>
</feature>
<accession>A0A164E7P0</accession>
<gene>
    <name evidence="2" type="ORF">APZ42_009104</name>
</gene>
<evidence type="ECO:0000256" key="1">
    <source>
        <dbReference type="SAM" id="MobiDB-lite"/>
    </source>
</evidence>
<dbReference type="AlphaFoldDB" id="A0A164E7P0"/>
<proteinExistence type="predicted"/>